<dbReference type="AlphaFoldDB" id="A0A212I8L5"/>
<gene>
    <name evidence="1" type="ORF">KM92CIT3_200508</name>
</gene>
<protein>
    <submittedName>
        <fullName evidence="1">Uncharacterized protein</fullName>
    </submittedName>
</protein>
<accession>A0A212I8L5</accession>
<evidence type="ECO:0000313" key="1">
    <source>
        <dbReference type="EMBL" id="SBV63143.1"/>
    </source>
</evidence>
<proteinExistence type="predicted"/>
<dbReference type="EMBL" id="FLUB01000013">
    <property type="protein sequence ID" value="SBV63143.1"/>
    <property type="molecule type" value="Genomic_DNA"/>
</dbReference>
<sequence length="50" mass="5784">MYLCVVCSEQVNTLMMRFVNAPQHLVQRITVVRRPLGSRKSGRYRLAAFS</sequence>
<organism evidence="1">
    <name type="scientific">uncultured Citrobacter sp</name>
    <dbReference type="NCBI Taxonomy" id="200446"/>
    <lineage>
        <taxon>Bacteria</taxon>
        <taxon>Pseudomonadati</taxon>
        <taxon>Pseudomonadota</taxon>
        <taxon>Gammaproteobacteria</taxon>
        <taxon>Enterobacterales</taxon>
        <taxon>Enterobacteriaceae</taxon>
        <taxon>Citrobacter</taxon>
        <taxon>environmental samples</taxon>
    </lineage>
</organism>
<reference evidence="1" key="1">
    <citation type="submission" date="2016-04" db="EMBL/GenBank/DDBJ databases">
        <authorList>
            <person name="Evans L.H."/>
            <person name="Alamgir A."/>
            <person name="Owens N."/>
            <person name="Weber N.D."/>
            <person name="Virtaneva K."/>
            <person name="Barbian K."/>
            <person name="Babar A."/>
            <person name="Rosenke K."/>
        </authorList>
    </citation>
    <scope>NUCLEOTIDE SEQUENCE</scope>
    <source>
        <strain evidence="1">92-3</strain>
    </source>
</reference>
<name>A0A212I8L5_9ENTR</name>